<dbReference type="EMBL" id="MHNZ01000027">
    <property type="protein sequence ID" value="OGZ56136.1"/>
    <property type="molecule type" value="Genomic_DNA"/>
</dbReference>
<protein>
    <recommendedName>
        <fullName evidence="4">Small ribosomal subunit protein uS11</fullName>
    </recommendedName>
</protein>
<dbReference type="GO" id="GO:1990904">
    <property type="term" value="C:ribonucleoprotein complex"/>
    <property type="evidence" value="ECO:0007669"/>
    <property type="project" value="UniProtKB-KW"/>
</dbReference>
<evidence type="ECO:0000256" key="3">
    <source>
        <dbReference type="ARBA" id="ARBA00023274"/>
    </source>
</evidence>
<dbReference type="HAMAP" id="MF_01310">
    <property type="entry name" value="Ribosomal_uS11"/>
    <property type="match status" value="1"/>
</dbReference>
<dbReference type="SUPFAM" id="SSF53137">
    <property type="entry name" value="Translational machinery components"/>
    <property type="match status" value="1"/>
</dbReference>
<comment type="function">
    <text evidence="4">Located on the platform of the 30S subunit, it bridges several disparate RNA helices of the 16S rRNA. Forms part of the Shine-Dalgarno cleft in the 70S ribosome.</text>
</comment>
<dbReference type="GO" id="GO:0006412">
    <property type="term" value="P:translation"/>
    <property type="evidence" value="ECO:0007669"/>
    <property type="project" value="UniProtKB-UniRule"/>
</dbReference>
<keyword evidence="2 4" id="KW-0689">Ribosomal protein</keyword>
<evidence type="ECO:0000256" key="1">
    <source>
        <dbReference type="ARBA" id="ARBA00006194"/>
    </source>
</evidence>
<dbReference type="Proteomes" id="UP000177954">
    <property type="component" value="Unassembled WGS sequence"/>
</dbReference>
<dbReference type="InterPro" id="IPR001971">
    <property type="entry name" value="Ribosomal_uS11"/>
</dbReference>
<reference evidence="5 6" key="1">
    <citation type="journal article" date="2016" name="Nat. Commun.">
        <title>Thousands of microbial genomes shed light on interconnected biogeochemical processes in an aquifer system.</title>
        <authorList>
            <person name="Anantharaman K."/>
            <person name="Brown C.T."/>
            <person name="Hug L.A."/>
            <person name="Sharon I."/>
            <person name="Castelle C.J."/>
            <person name="Probst A.J."/>
            <person name="Thomas B.C."/>
            <person name="Singh A."/>
            <person name="Wilkins M.J."/>
            <person name="Karaoz U."/>
            <person name="Brodie E.L."/>
            <person name="Williams K.H."/>
            <person name="Hubbard S.S."/>
            <person name="Banfield J.F."/>
        </authorList>
    </citation>
    <scope>NUCLEOTIDE SEQUENCE [LARGE SCALE GENOMIC DNA]</scope>
</reference>
<keyword evidence="3 4" id="KW-0687">Ribonucleoprotein</keyword>
<dbReference type="Pfam" id="PF00411">
    <property type="entry name" value="Ribosomal_S11"/>
    <property type="match status" value="1"/>
</dbReference>
<comment type="subunit">
    <text evidence="4">Part of the 30S ribosomal subunit. Interacts with proteins S7 and S18. Binds to IF-3.</text>
</comment>
<dbReference type="GO" id="GO:0019843">
    <property type="term" value="F:rRNA binding"/>
    <property type="evidence" value="ECO:0007669"/>
    <property type="project" value="UniProtKB-UniRule"/>
</dbReference>
<comment type="similarity">
    <text evidence="1 4">Belongs to the universal ribosomal protein uS11 family.</text>
</comment>
<evidence type="ECO:0000256" key="4">
    <source>
        <dbReference type="HAMAP-Rule" id="MF_01310"/>
    </source>
</evidence>
<organism evidence="5 6">
    <name type="scientific">Candidatus Ryanbacteria bacterium RIFCSPLOWO2_02_FULL_47_14</name>
    <dbReference type="NCBI Taxonomy" id="1802129"/>
    <lineage>
        <taxon>Bacteria</taxon>
        <taxon>Candidatus Ryaniibacteriota</taxon>
    </lineage>
</organism>
<evidence type="ECO:0000313" key="5">
    <source>
        <dbReference type="EMBL" id="OGZ56136.1"/>
    </source>
</evidence>
<sequence length="128" mass="13937">MSQKGRPSISSRKRFSRGLVHILSTYNNTIITITDEQGNVILSNSSGRSGFHGSKKGTPYAATKAAEFLADQSRDLGITDIDVRIKGVGSGRESALRVFGQRGFVIHSIKDATPIPHGHPRLVKPRRV</sequence>
<dbReference type="AlphaFoldDB" id="A0A1G2H0X4"/>
<name>A0A1G2H0X4_9BACT</name>
<evidence type="ECO:0000256" key="2">
    <source>
        <dbReference type="ARBA" id="ARBA00022980"/>
    </source>
</evidence>
<keyword evidence="4" id="KW-0699">rRNA-binding</keyword>
<evidence type="ECO:0000313" key="6">
    <source>
        <dbReference type="Proteomes" id="UP000177954"/>
    </source>
</evidence>
<dbReference type="GO" id="GO:0005840">
    <property type="term" value="C:ribosome"/>
    <property type="evidence" value="ECO:0007669"/>
    <property type="project" value="UniProtKB-KW"/>
</dbReference>
<dbReference type="PANTHER" id="PTHR11759">
    <property type="entry name" value="40S RIBOSOMAL PROTEIN S14/30S RIBOSOMAL PROTEIN S11"/>
    <property type="match status" value="1"/>
</dbReference>
<keyword evidence="4" id="KW-0694">RNA-binding</keyword>
<dbReference type="GO" id="GO:0003735">
    <property type="term" value="F:structural constituent of ribosome"/>
    <property type="evidence" value="ECO:0007669"/>
    <property type="project" value="InterPro"/>
</dbReference>
<dbReference type="Gene3D" id="3.30.420.80">
    <property type="entry name" value="Ribosomal protein S11"/>
    <property type="match status" value="1"/>
</dbReference>
<accession>A0A1G2H0X4</accession>
<comment type="caution">
    <text evidence="5">The sequence shown here is derived from an EMBL/GenBank/DDBJ whole genome shotgun (WGS) entry which is preliminary data.</text>
</comment>
<dbReference type="PIRSF" id="PIRSF002131">
    <property type="entry name" value="Ribosomal_S11"/>
    <property type="match status" value="1"/>
</dbReference>
<dbReference type="InterPro" id="IPR036967">
    <property type="entry name" value="Ribosomal_uS11_sf"/>
</dbReference>
<gene>
    <name evidence="4" type="primary">rpsK</name>
    <name evidence="5" type="ORF">A3J04_02565</name>
</gene>
<proteinExistence type="inferred from homology"/>
<dbReference type="NCBIfam" id="NF003698">
    <property type="entry name" value="PRK05309.1"/>
    <property type="match status" value="1"/>
</dbReference>
<dbReference type="STRING" id="1802129.A3J04_02565"/>